<dbReference type="GO" id="GO:0000978">
    <property type="term" value="F:RNA polymerase II cis-regulatory region sequence-specific DNA binding"/>
    <property type="evidence" value="ECO:0007669"/>
    <property type="project" value="TreeGrafter"/>
</dbReference>
<comment type="subcellular location">
    <subcellularLocation>
        <location evidence="4 5">Nucleus</location>
    </subcellularLocation>
</comment>
<dbReference type="AlphaFoldDB" id="A0AAD5XHI8"/>
<gene>
    <name evidence="8" type="ORF">HK100_002932</name>
</gene>
<feature type="domain" description="Homeobox" evidence="7">
    <location>
        <begin position="594"/>
        <end position="654"/>
    </location>
</feature>
<feature type="DNA-binding region" description="Homeobox" evidence="4">
    <location>
        <begin position="1035"/>
        <end position="1094"/>
    </location>
</feature>
<dbReference type="GO" id="GO:0005634">
    <property type="term" value="C:nucleus"/>
    <property type="evidence" value="ECO:0007669"/>
    <property type="project" value="UniProtKB-SubCell"/>
</dbReference>
<feature type="compositionally biased region" description="Low complexity" evidence="6">
    <location>
        <begin position="363"/>
        <end position="383"/>
    </location>
</feature>
<feature type="region of interest" description="Disordered" evidence="6">
    <location>
        <begin position="286"/>
        <end position="307"/>
    </location>
</feature>
<protein>
    <recommendedName>
        <fullName evidence="7">Homeobox domain-containing protein</fullName>
    </recommendedName>
</protein>
<accession>A0AAD5XHI8</accession>
<evidence type="ECO:0000313" key="8">
    <source>
        <dbReference type="EMBL" id="KAJ3142489.1"/>
    </source>
</evidence>
<feature type="region of interest" description="Disordered" evidence="6">
    <location>
        <begin position="458"/>
        <end position="482"/>
    </location>
</feature>
<keyword evidence="3 4" id="KW-0539">Nucleus</keyword>
<keyword evidence="2 4" id="KW-0371">Homeobox</keyword>
<feature type="DNA-binding region" description="Homeobox" evidence="4">
    <location>
        <begin position="596"/>
        <end position="655"/>
    </location>
</feature>
<dbReference type="Gene3D" id="1.10.10.60">
    <property type="entry name" value="Homeodomain-like"/>
    <property type="match status" value="2"/>
</dbReference>
<name>A0AAD5XHI8_9FUNG</name>
<evidence type="ECO:0000256" key="3">
    <source>
        <dbReference type="ARBA" id="ARBA00023242"/>
    </source>
</evidence>
<evidence type="ECO:0000256" key="2">
    <source>
        <dbReference type="ARBA" id="ARBA00023155"/>
    </source>
</evidence>
<evidence type="ECO:0000256" key="4">
    <source>
        <dbReference type="PROSITE-ProRule" id="PRU00108"/>
    </source>
</evidence>
<comment type="caution">
    <text evidence="8">The sequence shown here is derived from an EMBL/GenBank/DDBJ whole genome shotgun (WGS) entry which is preliminary data.</text>
</comment>
<keyword evidence="1 4" id="KW-0238">DNA-binding</keyword>
<feature type="region of interest" description="Disordered" evidence="6">
    <location>
        <begin position="359"/>
        <end position="385"/>
    </location>
</feature>
<dbReference type="EMBL" id="JADGJH010000017">
    <property type="protein sequence ID" value="KAJ3142489.1"/>
    <property type="molecule type" value="Genomic_DNA"/>
</dbReference>
<dbReference type="InterPro" id="IPR001356">
    <property type="entry name" value="HD"/>
</dbReference>
<dbReference type="CDD" id="cd00086">
    <property type="entry name" value="homeodomain"/>
    <property type="match status" value="2"/>
</dbReference>
<evidence type="ECO:0000256" key="1">
    <source>
        <dbReference type="ARBA" id="ARBA00023125"/>
    </source>
</evidence>
<evidence type="ECO:0000313" key="9">
    <source>
        <dbReference type="Proteomes" id="UP001211907"/>
    </source>
</evidence>
<sequence>MLASFFEAFEKVPVEQPGPHWDALDKLLYTLEQQNQEEDEEDHHQLQHARYNDATIIAKDMKVDDIQEWSKFRTATSTTNNNSNNNSETGIPNEIFITQAPPYKDEQQPKSSSSIFSFEKILKGFENIGIPLHSAPVSPLMYSTFSLFPVQDVPSRLFLDDRFYAAVPLQQQQPSPQPTATKITTVPISAVLSSVVCTPTNSPQIVYDSGSICSMSEQNLPNKKRRKGWKHKNKRFKCDEKSLKYLTEAFTENQFPKKVQLENIAAAVGGGMGYKHAKRPLFSFQNKMHHQQRQQQQQQQNDSAESQISELHNHISHMCVSPAFAAFHGVGVGVSTVPILGDLNQSFAAQMECSPYYTTNVTNNNNNDNNSENNNSSNSNSNSGIDPSVLFSSTVVYSNGTLSPMENCCSLLEAQPFPSLSSSLEYIMSQSPFDSTPDFSSDSSSALAQASNIYPLSLSEQQQQQQQQQQHMYSSSNNNQHHQHIYSSPFIQHLQENHFYQNQQQQQYQHPMTPAQESLTPPAVSSFSPKQVFAQAILASVDSNHVKAEESGVSGGGDDGISEVHKISAVTPAVITATPAVAVKVTVQMSKKTRKPKKMRFRSTEAELTYLLKYFETNPFPTTKQRFELANELNLDPKQILFWFQNRRATLKSNGILAVKPKKNGLTSTIYKGKHLEKMAPLSTENPFFYVADAARVPDNVELEQTQQAISKEKKVGKKRERHFTASNMNSNDATLLYMLDRRFSHPAINMSMNMQMQQPSMDWNHQLQQIYSDGMRNNHIGLNGNELQTGQVQVPVAVPAYPLLASLSPNELPISARLSVSRAQLSSATQANLSTFMRRVSMPASVNYSVPIPGSLAGGQKNSQSMFVSQSPHETYSQIQWDVAIQQQQQQQNYYCINGNALSHQFLKNQQSFAFPTVLPQNDSGYSFPSPVSSNLSNRSRSASLEMPSVMPFQTSATVSSPLPSALSATVDTKKNFEAEKFRVAAATDKAKEEQDSAVGFNESMEPGMELVLNCETLSPANVVARRTFIDSSSKPLRFKPTEKEFALMSEIFQKNPFPSVALRNKLAEKMSVDVKQVQFWFQNKRQTLKVNGVYVLKPTKRRLSGSSATLKKRPSLSPLSTASMYFFVESSNQPTEEASF</sequence>
<dbReference type="PROSITE" id="PS50071">
    <property type="entry name" value="HOMEOBOX_2"/>
    <property type="match status" value="2"/>
</dbReference>
<dbReference type="PANTHER" id="PTHR24324">
    <property type="entry name" value="HOMEOBOX PROTEIN HHEX"/>
    <property type="match status" value="1"/>
</dbReference>
<proteinExistence type="predicted"/>
<dbReference type="SUPFAM" id="SSF46689">
    <property type="entry name" value="Homeodomain-like"/>
    <property type="match status" value="2"/>
</dbReference>
<dbReference type="PANTHER" id="PTHR24324:SF9">
    <property type="entry name" value="HOMEOBOX DOMAIN-CONTAINING PROTEIN"/>
    <property type="match status" value="1"/>
</dbReference>
<dbReference type="Proteomes" id="UP001211907">
    <property type="component" value="Unassembled WGS sequence"/>
</dbReference>
<dbReference type="Pfam" id="PF00046">
    <property type="entry name" value="Homeodomain"/>
    <property type="match status" value="2"/>
</dbReference>
<reference evidence="8" key="1">
    <citation type="submission" date="2020-05" db="EMBL/GenBank/DDBJ databases">
        <title>Phylogenomic resolution of chytrid fungi.</title>
        <authorList>
            <person name="Stajich J.E."/>
            <person name="Amses K."/>
            <person name="Simmons R."/>
            <person name="Seto K."/>
            <person name="Myers J."/>
            <person name="Bonds A."/>
            <person name="Quandt C.A."/>
            <person name="Barry K."/>
            <person name="Liu P."/>
            <person name="Grigoriev I."/>
            <person name="Longcore J.E."/>
            <person name="James T.Y."/>
        </authorList>
    </citation>
    <scope>NUCLEOTIDE SEQUENCE</scope>
    <source>
        <strain evidence="8">JEL0513</strain>
    </source>
</reference>
<organism evidence="8 9">
    <name type="scientific">Physocladia obscura</name>
    <dbReference type="NCBI Taxonomy" id="109957"/>
    <lineage>
        <taxon>Eukaryota</taxon>
        <taxon>Fungi</taxon>
        <taxon>Fungi incertae sedis</taxon>
        <taxon>Chytridiomycota</taxon>
        <taxon>Chytridiomycota incertae sedis</taxon>
        <taxon>Chytridiomycetes</taxon>
        <taxon>Chytridiales</taxon>
        <taxon>Chytriomycetaceae</taxon>
        <taxon>Physocladia</taxon>
    </lineage>
</organism>
<dbReference type="InterPro" id="IPR017970">
    <property type="entry name" value="Homeobox_CS"/>
</dbReference>
<keyword evidence="9" id="KW-1185">Reference proteome</keyword>
<feature type="domain" description="Homeobox" evidence="7">
    <location>
        <begin position="1033"/>
        <end position="1093"/>
    </location>
</feature>
<dbReference type="GO" id="GO:0000981">
    <property type="term" value="F:DNA-binding transcription factor activity, RNA polymerase II-specific"/>
    <property type="evidence" value="ECO:0007669"/>
    <property type="project" value="InterPro"/>
</dbReference>
<evidence type="ECO:0000256" key="5">
    <source>
        <dbReference type="RuleBase" id="RU000682"/>
    </source>
</evidence>
<dbReference type="InterPro" id="IPR051000">
    <property type="entry name" value="Homeobox_DNA-bind_prot"/>
</dbReference>
<evidence type="ECO:0000259" key="7">
    <source>
        <dbReference type="PROSITE" id="PS50071"/>
    </source>
</evidence>
<dbReference type="SMART" id="SM00389">
    <property type="entry name" value="HOX"/>
    <property type="match status" value="2"/>
</dbReference>
<dbReference type="InterPro" id="IPR009057">
    <property type="entry name" value="Homeodomain-like_sf"/>
</dbReference>
<feature type="compositionally biased region" description="Low complexity" evidence="6">
    <location>
        <begin position="461"/>
        <end position="480"/>
    </location>
</feature>
<dbReference type="GO" id="GO:0030154">
    <property type="term" value="P:cell differentiation"/>
    <property type="evidence" value="ECO:0007669"/>
    <property type="project" value="TreeGrafter"/>
</dbReference>
<dbReference type="PROSITE" id="PS00027">
    <property type="entry name" value="HOMEOBOX_1"/>
    <property type="match status" value="1"/>
</dbReference>
<evidence type="ECO:0000256" key="6">
    <source>
        <dbReference type="SAM" id="MobiDB-lite"/>
    </source>
</evidence>